<feature type="domain" description="ANTAR" evidence="2">
    <location>
        <begin position="31"/>
        <end position="92"/>
    </location>
</feature>
<keyword evidence="1" id="KW-0175">Coiled coil</keyword>
<evidence type="ECO:0000259" key="2">
    <source>
        <dbReference type="PROSITE" id="PS50921"/>
    </source>
</evidence>
<dbReference type="SMART" id="SM01012">
    <property type="entry name" value="ANTAR"/>
    <property type="match status" value="1"/>
</dbReference>
<dbReference type="Pfam" id="PF03861">
    <property type="entry name" value="ANTAR"/>
    <property type="match status" value="1"/>
</dbReference>
<evidence type="ECO:0000256" key="1">
    <source>
        <dbReference type="SAM" id="Coils"/>
    </source>
</evidence>
<evidence type="ECO:0000313" key="3">
    <source>
        <dbReference type="EMBL" id="MBB6081877.1"/>
    </source>
</evidence>
<sequence>MASPALPGREPSAGPRVDDLVQEVKQLRAEVEQLQAQNAQLQRAVASHAVVDQAIGVLVMTAKISPQDGFTVLREISQHTNTKLSSIAEQIIKHAQDAALPETILAELHTALARRR</sequence>
<dbReference type="Proteomes" id="UP000591537">
    <property type="component" value="Unassembled WGS sequence"/>
</dbReference>
<gene>
    <name evidence="3" type="ORF">HNR57_007840</name>
</gene>
<evidence type="ECO:0000313" key="4">
    <source>
        <dbReference type="Proteomes" id="UP000591537"/>
    </source>
</evidence>
<reference evidence="3 4" key="1">
    <citation type="submission" date="2020-08" db="EMBL/GenBank/DDBJ databases">
        <title>Genomic Encyclopedia of Type Strains, Phase IV (KMG-IV): sequencing the most valuable type-strain genomes for metagenomic binning, comparative biology and taxonomic classification.</title>
        <authorList>
            <person name="Goeker M."/>
        </authorList>
    </citation>
    <scope>NUCLEOTIDE SEQUENCE [LARGE SCALE GENOMIC DNA]</scope>
    <source>
        <strain evidence="3 4">DSM 43350</strain>
    </source>
</reference>
<feature type="coiled-coil region" evidence="1">
    <location>
        <begin position="17"/>
        <end position="51"/>
    </location>
</feature>
<dbReference type="InterPro" id="IPR011006">
    <property type="entry name" value="CheY-like_superfamily"/>
</dbReference>
<proteinExistence type="predicted"/>
<dbReference type="PROSITE" id="PS50921">
    <property type="entry name" value="ANTAR"/>
    <property type="match status" value="1"/>
</dbReference>
<dbReference type="InterPro" id="IPR005561">
    <property type="entry name" value="ANTAR"/>
</dbReference>
<comment type="caution">
    <text evidence="3">The sequence shown here is derived from an EMBL/GenBank/DDBJ whole genome shotgun (WGS) entry which is preliminary data.</text>
</comment>
<dbReference type="SUPFAM" id="SSF52172">
    <property type="entry name" value="CheY-like"/>
    <property type="match status" value="1"/>
</dbReference>
<dbReference type="RefSeq" id="WP_184568007.1">
    <property type="nucleotide sequence ID" value="NZ_BAAARS010000024.1"/>
</dbReference>
<dbReference type="Gene3D" id="1.10.10.10">
    <property type="entry name" value="Winged helix-like DNA-binding domain superfamily/Winged helix DNA-binding domain"/>
    <property type="match status" value="1"/>
</dbReference>
<organism evidence="3 4">
    <name type="scientific">Streptomyces paradoxus</name>
    <dbReference type="NCBI Taxonomy" id="66375"/>
    <lineage>
        <taxon>Bacteria</taxon>
        <taxon>Bacillati</taxon>
        <taxon>Actinomycetota</taxon>
        <taxon>Actinomycetes</taxon>
        <taxon>Kitasatosporales</taxon>
        <taxon>Streptomycetaceae</taxon>
        <taxon>Streptomyces</taxon>
    </lineage>
</organism>
<dbReference type="InterPro" id="IPR036388">
    <property type="entry name" value="WH-like_DNA-bd_sf"/>
</dbReference>
<name>A0A7W9WK75_9ACTN</name>
<dbReference type="AlphaFoldDB" id="A0A7W9WK75"/>
<dbReference type="EMBL" id="JACHGV010000024">
    <property type="protein sequence ID" value="MBB6081877.1"/>
    <property type="molecule type" value="Genomic_DNA"/>
</dbReference>
<dbReference type="GO" id="GO:0003723">
    <property type="term" value="F:RNA binding"/>
    <property type="evidence" value="ECO:0007669"/>
    <property type="project" value="InterPro"/>
</dbReference>
<keyword evidence="4" id="KW-1185">Reference proteome</keyword>
<accession>A0A7W9WK75</accession>
<protein>
    <submittedName>
        <fullName evidence="3">AmiR/NasT family two-component response regulator</fullName>
    </submittedName>
</protein>